<comment type="catalytic activity">
    <reaction evidence="17">
        <text>alpha-ribazole + adenosylcob(III)inamide-GDP = adenosylcob(III)alamin + GMP + H(+)</text>
        <dbReference type="Rhea" id="RHEA:16049"/>
        <dbReference type="ChEBI" id="CHEBI:10329"/>
        <dbReference type="ChEBI" id="CHEBI:15378"/>
        <dbReference type="ChEBI" id="CHEBI:18408"/>
        <dbReference type="ChEBI" id="CHEBI:58115"/>
        <dbReference type="ChEBI" id="CHEBI:60487"/>
        <dbReference type="EC" id="2.7.8.26"/>
    </reaction>
</comment>
<evidence type="ECO:0000256" key="8">
    <source>
        <dbReference type="ARBA" id="ARBA00022573"/>
    </source>
</evidence>
<gene>
    <name evidence="20" type="ORF">MNAB215_4389</name>
</gene>
<keyword evidence="7" id="KW-1003">Cell membrane</keyword>
<evidence type="ECO:0000256" key="13">
    <source>
        <dbReference type="ARBA" id="ARBA00023136"/>
    </source>
</evidence>
<reference evidence="20 21" key="1">
    <citation type="submission" date="2017-01" db="EMBL/GenBank/DDBJ databases">
        <authorList>
            <consortium name="Urmite Genomes"/>
        </authorList>
    </citation>
    <scope>NUCLEOTIDE SEQUENCE [LARGE SCALE GENOMIC DNA]</scope>
    <source>
        <strain evidence="20 21">AB215</strain>
    </source>
</reference>
<evidence type="ECO:0000256" key="15">
    <source>
        <dbReference type="ARBA" id="ARBA00032605"/>
    </source>
</evidence>
<dbReference type="AlphaFoldDB" id="A0A2U3PEM0"/>
<protein>
    <recommendedName>
        <fullName evidence="6">Adenosylcobinamide-GDP ribazoletransferase</fullName>
        <ecNumber evidence="5">2.7.8.26</ecNumber>
    </recommendedName>
    <alternativeName>
        <fullName evidence="16">Cobalamin synthase</fullName>
    </alternativeName>
    <alternativeName>
        <fullName evidence="15">Cobalamin-5'-phosphate synthase</fullName>
    </alternativeName>
</protein>
<dbReference type="HAMAP" id="MF_00719">
    <property type="entry name" value="CobS"/>
    <property type="match status" value="1"/>
</dbReference>
<feature type="non-terminal residue" evidence="20">
    <location>
        <position position="1"/>
    </location>
</feature>
<feature type="transmembrane region" description="Helical" evidence="19">
    <location>
        <begin position="199"/>
        <end position="218"/>
    </location>
</feature>
<comment type="pathway">
    <text evidence="3">Cofactor biosynthesis; adenosylcobalamin biosynthesis; adenosylcobalamin from cob(II)yrinate a,c-diamide: step 7/7.</text>
</comment>
<dbReference type="UniPathway" id="UPA00148">
    <property type="reaction ID" value="UER00238"/>
</dbReference>
<feature type="transmembrane region" description="Helical" evidence="19">
    <location>
        <begin position="53"/>
        <end position="73"/>
    </location>
</feature>
<evidence type="ECO:0000256" key="2">
    <source>
        <dbReference type="ARBA" id="ARBA00004651"/>
    </source>
</evidence>
<evidence type="ECO:0000313" key="20">
    <source>
        <dbReference type="EMBL" id="SPM42170.1"/>
    </source>
</evidence>
<evidence type="ECO:0000256" key="5">
    <source>
        <dbReference type="ARBA" id="ARBA00013200"/>
    </source>
</evidence>
<evidence type="ECO:0000256" key="18">
    <source>
        <dbReference type="ARBA" id="ARBA00049504"/>
    </source>
</evidence>
<evidence type="ECO:0000256" key="19">
    <source>
        <dbReference type="SAM" id="Phobius"/>
    </source>
</evidence>
<feature type="transmembrane region" description="Helical" evidence="19">
    <location>
        <begin position="110"/>
        <end position="131"/>
    </location>
</feature>
<evidence type="ECO:0000256" key="16">
    <source>
        <dbReference type="ARBA" id="ARBA00032853"/>
    </source>
</evidence>
<keyword evidence="8" id="KW-0169">Cobalamin biosynthesis</keyword>
<feature type="transmembrane region" description="Helical" evidence="19">
    <location>
        <begin position="137"/>
        <end position="155"/>
    </location>
</feature>
<dbReference type="PANTHER" id="PTHR34148">
    <property type="entry name" value="ADENOSYLCOBINAMIDE-GDP RIBAZOLETRANSFERASE"/>
    <property type="match status" value="1"/>
</dbReference>
<comment type="similarity">
    <text evidence="4">Belongs to the CobS family.</text>
</comment>
<evidence type="ECO:0000256" key="17">
    <source>
        <dbReference type="ARBA" id="ARBA00048623"/>
    </source>
</evidence>
<evidence type="ECO:0000256" key="14">
    <source>
        <dbReference type="ARBA" id="ARBA00025228"/>
    </source>
</evidence>
<feature type="transmembrane region" description="Helical" evidence="19">
    <location>
        <begin position="28"/>
        <end position="47"/>
    </location>
</feature>
<evidence type="ECO:0000256" key="11">
    <source>
        <dbReference type="ARBA" id="ARBA00022842"/>
    </source>
</evidence>
<keyword evidence="13 19" id="KW-0472">Membrane</keyword>
<evidence type="ECO:0000256" key="4">
    <source>
        <dbReference type="ARBA" id="ARBA00010561"/>
    </source>
</evidence>
<keyword evidence="12 19" id="KW-1133">Transmembrane helix</keyword>
<feature type="transmembrane region" description="Helical" evidence="19">
    <location>
        <begin position="230"/>
        <end position="250"/>
    </location>
</feature>
<dbReference type="InterPro" id="IPR003805">
    <property type="entry name" value="CobS"/>
</dbReference>
<keyword evidence="9" id="KW-0808">Transferase</keyword>
<dbReference type="EC" id="2.7.8.26" evidence="5"/>
<evidence type="ECO:0000256" key="6">
    <source>
        <dbReference type="ARBA" id="ARBA00015850"/>
    </source>
</evidence>
<dbReference type="GO" id="GO:0051073">
    <property type="term" value="F:adenosylcobinamide-GDP ribazoletransferase activity"/>
    <property type="evidence" value="ECO:0007669"/>
    <property type="project" value="UniProtKB-EC"/>
</dbReference>
<comment type="subcellular location">
    <subcellularLocation>
        <location evidence="2">Cell membrane</location>
        <topology evidence="2">Multi-pass membrane protein</topology>
    </subcellularLocation>
</comment>
<organism evidence="20 21">
    <name type="scientific">Mycobacterium numidiamassiliense</name>
    <dbReference type="NCBI Taxonomy" id="1841861"/>
    <lineage>
        <taxon>Bacteria</taxon>
        <taxon>Bacillati</taxon>
        <taxon>Actinomycetota</taxon>
        <taxon>Actinomycetes</taxon>
        <taxon>Mycobacteriales</taxon>
        <taxon>Mycobacteriaceae</taxon>
        <taxon>Mycobacterium</taxon>
    </lineage>
</organism>
<keyword evidence="10 19" id="KW-0812">Transmembrane</keyword>
<dbReference type="EMBL" id="FUEZ01000004">
    <property type="protein sequence ID" value="SPM42170.1"/>
    <property type="molecule type" value="Genomic_DNA"/>
</dbReference>
<dbReference type="GO" id="GO:0009236">
    <property type="term" value="P:cobalamin biosynthetic process"/>
    <property type="evidence" value="ECO:0007669"/>
    <property type="project" value="UniProtKB-UniPathway"/>
</dbReference>
<dbReference type="NCBIfam" id="NF001279">
    <property type="entry name" value="PRK00235.2-1"/>
    <property type="match status" value="1"/>
</dbReference>
<sequence length="252" mass="24181">VIRSLATAFAFGTVLPAPGSRSAAMGRGAMTALPVVGAALGALAAGITWGGELAFGGSSPLAGLLAVAALLLATRGLHIDGVADTADGLGCYGPPARALAVMRDGSTGPFGVAAVVSVITLQGLAFSALGATGLHGLPGIVVAVAAGRVSAVLACRRSLPAADGSALGARVAGSQPAAVVAGWVAALLAGSLVAGPRLWQGPVAVLLGVCCAAALVRHCVRRFGGVSGDVLGAAIELTTTVCAVALAALVRI</sequence>
<dbReference type="STRING" id="1841861.GCA_900157365_02709"/>
<evidence type="ECO:0000256" key="9">
    <source>
        <dbReference type="ARBA" id="ARBA00022679"/>
    </source>
</evidence>
<comment type="function">
    <text evidence="14">Joins adenosylcobinamide-GDP and alpha-ribazole to generate adenosylcobalamin (Ado-cobalamin). Also synthesizes adenosylcobalamin 5'-phosphate from adenosylcobinamide-GDP and alpha-ribazole 5'-phosphate.</text>
</comment>
<dbReference type="GO" id="GO:0005886">
    <property type="term" value="C:plasma membrane"/>
    <property type="evidence" value="ECO:0007669"/>
    <property type="project" value="UniProtKB-SubCell"/>
</dbReference>
<dbReference type="GO" id="GO:0008818">
    <property type="term" value="F:cobalamin 5'-phosphate synthase activity"/>
    <property type="evidence" value="ECO:0007669"/>
    <property type="project" value="InterPro"/>
</dbReference>
<dbReference type="PANTHER" id="PTHR34148:SF1">
    <property type="entry name" value="ADENOSYLCOBINAMIDE-GDP RIBAZOLETRANSFERASE"/>
    <property type="match status" value="1"/>
</dbReference>
<evidence type="ECO:0000256" key="3">
    <source>
        <dbReference type="ARBA" id="ARBA00004663"/>
    </source>
</evidence>
<evidence type="ECO:0000256" key="12">
    <source>
        <dbReference type="ARBA" id="ARBA00022989"/>
    </source>
</evidence>
<dbReference type="Pfam" id="PF02654">
    <property type="entry name" value="CobS"/>
    <property type="match status" value="1"/>
</dbReference>
<evidence type="ECO:0000256" key="7">
    <source>
        <dbReference type="ARBA" id="ARBA00022475"/>
    </source>
</evidence>
<dbReference type="Proteomes" id="UP000240424">
    <property type="component" value="Unassembled WGS sequence"/>
</dbReference>
<evidence type="ECO:0000256" key="10">
    <source>
        <dbReference type="ARBA" id="ARBA00022692"/>
    </source>
</evidence>
<feature type="transmembrane region" description="Helical" evidence="19">
    <location>
        <begin position="176"/>
        <end position="193"/>
    </location>
</feature>
<proteinExistence type="inferred from homology"/>
<comment type="cofactor">
    <cofactor evidence="1">
        <name>Mg(2+)</name>
        <dbReference type="ChEBI" id="CHEBI:18420"/>
    </cofactor>
</comment>
<accession>A0A2U3PEM0</accession>
<comment type="catalytic activity">
    <reaction evidence="18">
        <text>alpha-ribazole 5'-phosphate + adenosylcob(III)inamide-GDP = adenosylcob(III)alamin 5'-phosphate + GMP + H(+)</text>
        <dbReference type="Rhea" id="RHEA:23560"/>
        <dbReference type="ChEBI" id="CHEBI:15378"/>
        <dbReference type="ChEBI" id="CHEBI:57918"/>
        <dbReference type="ChEBI" id="CHEBI:58115"/>
        <dbReference type="ChEBI" id="CHEBI:60487"/>
        <dbReference type="ChEBI" id="CHEBI:60493"/>
        <dbReference type="EC" id="2.7.8.26"/>
    </reaction>
</comment>
<name>A0A2U3PEM0_9MYCO</name>
<keyword evidence="21" id="KW-1185">Reference proteome</keyword>
<evidence type="ECO:0000256" key="1">
    <source>
        <dbReference type="ARBA" id="ARBA00001946"/>
    </source>
</evidence>
<keyword evidence="11" id="KW-0460">Magnesium</keyword>
<evidence type="ECO:0000313" key="21">
    <source>
        <dbReference type="Proteomes" id="UP000240424"/>
    </source>
</evidence>